<evidence type="ECO:0000256" key="3">
    <source>
        <dbReference type="ARBA" id="ARBA00022729"/>
    </source>
</evidence>
<dbReference type="Proteomes" id="UP001497382">
    <property type="component" value="Unassembled WGS sequence"/>
</dbReference>
<feature type="binding site" evidence="5">
    <location>
        <begin position="550"/>
        <end position="551"/>
    </location>
    <ligand>
        <name>cyanocob(III)alamin</name>
        <dbReference type="ChEBI" id="CHEBI:17439"/>
    </ligand>
</feature>
<dbReference type="PROSITE" id="PS50068">
    <property type="entry name" value="LDLRA_2"/>
    <property type="match status" value="3"/>
</dbReference>
<gene>
    <name evidence="10" type="ORF">LARSCL_LOCUS22032</name>
</gene>
<dbReference type="PANTHER" id="PTHR10559:SF18">
    <property type="entry name" value="TRANSCOBALAMIN II"/>
    <property type="match status" value="1"/>
</dbReference>
<evidence type="ECO:0000256" key="6">
    <source>
        <dbReference type="PIRSR" id="PIRSR602157-2"/>
    </source>
</evidence>
<feature type="disulfide bond" evidence="7">
    <location>
        <begin position="87"/>
        <end position="102"/>
    </location>
</feature>
<feature type="region of interest" description="Disordered" evidence="8">
    <location>
        <begin position="611"/>
        <end position="631"/>
    </location>
</feature>
<feature type="disulfide bond" evidence="6">
    <location>
        <begin position="339"/>
        <end position="378"/>
    </location>
</feature>
<evidence type="ECO:0000256" key="4">
    <source>
        <dbReference type="ARBA" id="ARBA00023157"/>
    </source>
</evidence>
<evidence type="ECO:0000256" key="7">
    <source>
        <dbReference type="PROSITE-ProRule" id="PRU00124"/>
    </source>
</evidence>
<feature type="disulfide bond" evidence="7">
    <location>
        <begin position="169"/>
        <end position="184"/>
    </location>
</feature>
<accession>A0AAV2BXV4</accession>
<evidence type="ECO:0000313" key="11">
    <source>
        <dbReference type="Proteomes" id="UP001497382"/>
    </source>
</evidence>
<dbReference type="GO" id="GO:0031419">
    <property type="term" value="F:cobalamin binding"/>
    <property type="evidence" value="ECO:0007669"/>
    <property type="project" value="InterPro"/>
</dbReference>
<dbReference type="InterPro" id="IPR002172">
    <property type="entry name" value="LDrepeatLR_classA_rpt"/>
</dbReference>
<dbReference type="InterPro" id="IPR036055">
    <property type="entry name" value="LDL_receptor-like_sf"/>
</dbReference>
<dbReference type="Gene3D" id="1.50.10.20">
    <property type="match status" value="1"/>
</dbReference>
<dbReference type="AlphaFoldDB" id="A0AAV2BXV4"/>
<comment type="caution">
    <text evidence="10">The sequence shown here is derived from an EMBL/GenBank/DDBJ whole genome shotgun (WGS) entry which is preliminary data.</text>
</comment>
<proteinExistence type="predicted"/>
<feature type="disulfide bond" evidence="7">
    <location>
        <begin position="114"/>
        <end position="132"/>
    </location>
</feature>
<comment type="caution">
    <text evidence="7">Lacks conserved residue(s) required for the propagation of feature annotation.</text>
</comment>
<feature type="binding site" evidence="5">
    <location>
        <position position="367"/>
    </location>
    <ligand>
        <name>cyanocob(III)alamin</name>
        <dbReference type="ChEBI" id="CHEBI:17439"/>
    </ligand>
</feature>
<dbReference type="CDD" id="cd00112">
    <property type="entry name" value="LDLa"/>
    <property type="match status" value="3"/>
</dbReference>
<name>A0AAV2BXV4_9ARAC</name>
<feature type="binding site" evidence="5">
    <location>
        <position position="411"/>
    </location>
    <ligand>
        <name>cyanocob(III)alamin</name>
        <dbReference type="ChEBI" id="CHEBI:17439"/>
    </ligand>
</feature>
<evidence type="ECO:0000256" key="1">
    <source>
        <dbReference type="ARBA" id="ARBA00004613"/>
    </source>
</evidence>
<feature type="disulfide bond" evidence="7">
    <location>
        <begin position="75"/>
        <end position="93"/>
    </location>
</feature>
<dbReference type="InterPro" id="IPR002157">
    <property type="entry name" value="Cbl-bd_prot"/>
</dbReference>
<evidence type="ECO:0000256" key="8">
    <source>
        <dbReference type="SAM" id="MobiDB-lite"/>
    </source>
</evidence>
<feature type="chain" id="PRO_5043751988" evidence="9">
    <location>
        <begin position="24"/>
        <end position="631"/>
    </location>
</feature>
<comment type="subcellular location">
    <subcellularLocation>
        <location evidence="1">Secreted</location>
    </subcellularLocation>
</comment>
<evidence type="ECO:0000313" key="10">
    <source>
        <dbReference type="EMBL" id="CAL1300615.1"/>
    </source>
</evidence>
<reference evidence="10 11" key="1">
    <citation type="submission" date="2024-04" db="EMBL/GenBank/DDBJ databases">
        <authorList>
            <person name="Rising A."/>
            <person name="Reimegard J."/>
            <person name="Sonavane S."/>
            <person name="Akerstrom W."/>
            <person name="Nylinder S."/>
            <person name="Hedman E."/>
            <person name="Kallberg Y."/>
        </authorList>
    </citation>
    <scope>NUCLEOTIDE SEQUENCE [LARGE SCALE GENOMIC DNA]</scope>
</reference>
<dbReference type="InterPro" id="IPR023415">
    <property type="entry name" value="LDLR_class-A_CS"/>
</dbReference>
<dbReference type="GO" id="GO:0015889">
    <property type="term" value="P:cobalamin transport"/>
    <property type="evidence" value="ECO:0007669"/>
    <property type="project" value="InterPro"/>
</dbReference>
<evidence type="ECO:0000256" key="9">
    <source>
        <dbReference type="SAM" id="SignalP"/>
    </source>
</evidence>
<feature type="disulfide bond" evidence="7">
    <location>
        <begin position="68"/>
        <end position="80"/>
    </location>
</feature>
<protein>
    <submittedName>
        <fullName evidence="10">Uncharacterized protein</fullName>
    </submittedName>
</protein>
<dbReference type="Gene3D" id="4.10.400.10">
    <property type="entry name" value="Low-density Lipoprotein Receptor"/>
    <property type="match status" value="3"/>
</dbReference>
<keyword evidence="2" id="KW-0964">Secreted</keyword>
<keyword evidence="5" id="KW-0170">Cobalt</keyword>
<sequence length="631" mass="72086">MSRKIRIEILLFYLLPVVLLCYAEDPNSCSPLSFLCLKGKRLDSGYACNGNMYRGENCGEKYCTTSQCKPHYFACNNGKCVYYTKVCDKKDDCGDHSDEDFCNPNNCNPLSFLCLNGRCLDKTYFCNGQNYCGDNSDERYCHIHFSDPCPPGWYRCPNGKRCIPFLWMCNGRQECLDISEEDNCDDNNMIKPNCITGNYSTQNAPKSPNNTVLKSSIHTDPEAVMKSRFLRSQNPVSKPDRWRSQVHRIAVALHLADESTFGPGNNTGEEIRYELTMQLHRIGKQKRISSQKLALYIHALLVACLDPRDFYGDDLVGELRRRVEAGGNYTNPFLILVLCNAGDTMTARDVDRVTDAYDTQYRPFWADYEALSSMALSCISSSSSVSMDESILNEMLQELKKHQFKNGNIDNFKTTALVTQALFIHDSYKTDYDLDSTIKFLTDRLSGSNSLLDFYYALPVLNRKSLLNVTSGHCKKESDTKEEALEKELSVDRETITVFLSVLMGEESNGDRLWRLRMLAKSTIYDAIETWARINSRHKVQYNVVKGKPYVSALNGKEDDPEMGMFWFVYRKNFNSDKDPKIVEESPVDIILKPNQEIILWYKRAPWSGQSLRQKSEPPPDSSAFPLFTHN</sequence>
<dbReference type="Pfam" id="PF00057">
    <property type="entry name" value="Ldl_recept_a"/>
    <property type="match status" value="3"/>
</dbReference>
<keyword evidence="3 9" id="KW-0732">Signal</keyword>
<evidence type="ECO:0000256" key="5">
    <source>
        <dbReference type="PIRSR" id="PIRSR602157-1"/>
    </source>
</evidence>
<keyword evidence="11" id="KW-1185">Reference proteome</keyword>
<dbReference type="SMART" id="SM00192">
    <property type="entry name" value="LDLa"/>
    <property type="match status" value="3"/>
</dbReference>
<dbReference type="InterPro" id="IPR051588">
    <property type="entry name" value="Cobalamin_Transport"/>
</dbReference>
<dbReference type="PRINTS" id="PR00261">
    <property type="entry name" value="LDLRECEPTOR"/>
</dbReference>
<dbReference type="EMBL" id="CAXIEN010000566">
    <property type="protein sequence ID" value="CAL1300615.1"/>
    <property type="molecule type" value="Genomic_DNA"/>
</dbReference>
<dbReference type="PANTHER" id="PTHR10559">
    <property type="entry name" value="TRANSCOBALAMIN-1/GASTRIC INTRINSIC FACTOR"/>
    <property type="match status" value="1"/>
</dbReference>
<keyword evidence="4 6" id="KW-1015">Disulfide bond</keyword>
<dbReference type="SUPFAM" id="SSF57424">
    <property type="entry name" value="LDL receptor-like module"/>
    <property type="match status" value="3"/>
</dbReference>
<dbReference type="PROSITE" id="PS01209">
    <property type="entry name" value="LDLRA_1"/>
    <property type="match status" value="2"/>
</dbReference>
<evidence type="ECO:0000256" key="2">
    <source>
        <dbReference type="ARBA" id="ARBA00022525"/>
    </source>
</evidence>
<dbReference type="GO" id="GO:0005615">
    <property type="term" value="C:extracellular space"/>
    <property type="evidence" value="ECO:0007669"/>
    <property type="project" value="TreeGrafter"/>
</dbReference>
<feature type="disulfide bond" evidence="7">
    <location>
        <begin position="126"/>
        <end position="141"/>
    </location>
</feature>
<feature type="signal peptide" evidence="9">
    <location>
        <begin position="1"/>
        <end position="23"/>
    </location>
</feature>
<dbReference type="Pfam" id="PF01122">
    <property type="entry name" value="Cobalamin_bind"/>
    <property type="match status" value="1"/>
</dbReference>
<organism evidence="10 11">
    <name type="scientific">Larinioides sclopetarius</name>
    <dbReference type="NCBI Taxonomy" id="280406"/>
    <lineage>
        <taxon>Eukaryota</taxon>
        <taxon>Metazoa</taxon>
        <taxon>Ecdysozoa</taxon>
        <taxon>Arthropoda</taxon>
        <taxon>Chelicerata</taxon>
        <taxon>Arachnida</taxon>
        <taxon>Araneae</taxon>
        <taxon>Araneomorphae</taxon>
        <taxon>Entelegynae</taxon>
        <taxon>Araneoidea</taxon>
        <taxon>Araneidae</taxon>
        <taxon>Larinioides</taxon>
    </lineage>
</organism>
<feature type="disulfide bond" evidence="7">
    <location>
        <begin position="107"/>
        <end position="119"/>
    </location>
</feature>